<evidence type="ECO:0000256" key="7">
    <source>
        <dbReference type="ARBA" id="ARBA00019373"/>
    </source>
</evidence>
<reference evidence="20 21" key="1">
    <citation type="submission" date="2020-08" db="EMBL/GenBank/DDBJ databases">
        <title>Genomic Encyclopedia of Type Strains, Phase IV (KMG-IV): sequencing the most valuable type-strain genomes for metagenomic binning, comparative biology and taxonomic classification.</title>
        <authorList>
            <person name="Goeker M."/>
        </authorList>
    </citation>
    <scope>NUCLEOTIDE SEQUENCE [LARGE SCALE GENOMIC DNA]</scope>
    <source>
        <strain evidence="20 21">DSM 15867</strain>
    </source>
</reference>
<dbReference type="AlphaFoldDB" id="A0A7W7ANR8"/>
<feature type="transmembrane region" description="Helical" evidence="19">
    <location>
        <begin position="190"/>
        <end position="209"/>
    </location>
</feature>
<evidence type="ECO:0000256" key="15">
    <source>
        <dbReference type="ARBA" id="ARBA00023136"/>
    </source>
</evidence>
<dbReference type="GO" id="GO:0004605">
    <property type="term" value="F:phosphatidate cytidylyltransferase activity"/>
    <property type="evidence" value="ECO:0007669"/>
    <property type="project" value="UniProtKB-EC"/>
</dbReference>
<keyword evidence="8" id="KW-1003">Cell membrane</keyword>
<keyword evidence="13 19" id="KW-1133">Transmembrane helix</keyword>
<keyword evidence="14" id="KW-0443">Lipid metabolism</keyword>
<comment type="pathway">
    <text evidence="4">Lipid metabolism.</text>
</comment>
<accession>A0A7W7ANR8</accession>
<dbReference type="GO" id="GO:0016024">
    <property type="term" value="P:CDP-diacylglycerol biosynthetic process"/>
    <property type="evidence" value="ECO:0007669"/>
    <property type="project" value="UniProtKB-UniPathway"/>
</dbReference>
<dbReference type="Proteomes" id="UP000574769">
    <property type="component" value="Unassembled WGS sequence"/>
</dbReference>
<dbReference type="EMBL" id="JACHNY010000011">
    <property type="protein sequence ID" value="MBB4619514.1"/>
    <property type="molecule type" value="Genomic_DNA"/>
</dbReference>
<feature type="transmembrane region" description="Helical" evidence="19">
    <location>
        <begin position="148"/>
        <end position="169"/>
    </location>
</feature>
<proteinExistence type="inferred from homology"/>
<evidence type="ECO:0000256" key="16">
    <source>
        <dbReference type="ARBA" id="ARBA00023209"/>
    </source>
</evidence>
<evidence type="ECO:0000256" key="12">
    <source>
        <dbReference type="ARBA" id="ARBA00022695"/>
    </source>
</evidence>
<comment type="subcellular location">
    <subcellularLocation>
        <location evidence="2">Cell membrane</location>
        <topology evidence="2">Multi-pass membrane protein</topology>
    </subcellularLocation>
</comment>
<evidence type="ECO:0000313" key="21">
    <source>
        <dbReference type="Proteomes" id="UP000574769"/>
    </source>
</evidence>
<organism evidence="20 21">
    <name type="scientific">Sphingomonas abaci</name>
    <dbReference type="NCBI Taxonomy" id="237611"/>
    <lineage>
        <taxon>Bacteria</taxon>
        <taxon>Pseudomonadati</taxon>
        <taxon>Pseudomonadota</taxon>
        <taxon>Alphaproteobacteria</taxon>
        <taxon>Sphingomonadales</taxon>
        <taxon>Sphingomonadaceae</taxon>
        <taxon>Sphingomonas</taxon>
    </lineage>
</organism>
<evidence type="ECO:0000256" key="3">
    <source>
        <dbReference type="ARBA" id="ARBA00005119"/>
    </source>
</evidence>
<comment type="similarity">
    <text evidence="5 18">Belongs to the CDS family.</text>
</comment>
<comment type="caution">
    <text evidence="20">The sequence shown here is derived from an EMBL/GenBank/DDBJ whole genome shotgun (WGS) entry which is preliminary data.</text>
</comment>
<feature type="transmembrane region" description="Helical" evidence="19">
    <location>
        <begin position="30"/>
        <end position="61"/>
    </location>
</feature>
<gene>
    <name evidence="20" type="ORF">GGQ96_003669</name>
</gene>
<evidence type="ECO:0000256" key="11">
    <source>
        <dbReference type="ARBA" id="ARBA00022692"/>
    </source>
</evidence>
<evidence type="ECO:0000256" key="17">
    <source>
        <dbReference type="ARBA" id="ARBA00023264"/>
    </source>
</evidence>
<evidence type="ECO:0000256" key="5">
    <source>
        <dbReference type="ARBA" id="ARBA00010185"/>
    </source>
</evidence>
<feature type="transmembrane region" description="Helical" evidence="19">
    <location>
        <begin position="104"/>
        <end position="120"/>
    </location>
</feature>
<name>A0A7W7ANR8_9SPHN</name>
<keyword evidence="16" id="KW-0594">Phospholipid biosynthesis</keyword>
<evidence type="ECO:0000256" key="14">
    <source>
        <dbReference type="ARBA" id="ARBA00023098"/>
    </source>
</evidence>
<dbReference type="PROSITE" id="PS01315">
    <property type="entry name" value="CDS"/>
    <property type="match status" value="1"/>
</dbReference>
<dbReference type="UniPathway" id="UPA00557">
    <property type="reaction ID" value="UER00614"/>
</dbReference>
<dbReference type="InterPro" id="IPR000374">
    <property type="entry name" value="PC_trans"/>
</dbReference>
<protein>
    <recommendedName>
        <fullName evidence="7 18">Phosphatidate cytidylyltransferase</fullName>
        <ecNumber evidence="6 18">2.7.7.41</ecNumber>
    </recommendedName>
</protein>
<dbReference type="PANTHER" id="PTHR46382">
    <property type="entry name" value="PHOSPHATIDATE CYTIDYLYLTRANSFERASE"/>
    <property type="match status" value="1"/>
</dbReference>
<keyword evidence="12 18" id="KW-0548">Nucleotidyltransferase</keyword>
<keyword evidence="10 18" id="KW-0808">Transferase</keyword>
<keyword evidence="21" id="KW-1185">Reference proteome</keyword>
<evidence type="ECO:0000256" key="1">
    <source>
        <dbReference type="ARBA" id="ARBA00001698"/>
    </source>
</evidence>
<sequence>MTPIPDLPPGLLPDTPDSKLRTPSNLRLRMIASVAMIAAAMLALVLGGVAFWLLTVVVALFMMAEWADLSGVDARAKRMGQFALSVPLAVMAPASLVLEVHDFFSLGLLFGAAFFLVIVTNKRRLALGILYCGLPVLALVALRRQEDGLVYALWAMALVWASDIGAFFAGRTIGGPKLAPRISPAKTWSGLVGGVALATLFAAAMHGAYDLPWRLVAATPVLAVLAQLGDLYESALKRRAGVKDSGHILPGHGGVMDRLDGVVPTAPVAALLVILPQLLS</sequence>
<dbReference type="PANTHER" id="PTHR46382:SF1">
    <property type="entry name" value="PHOSPHATIDATE CYTIDYLYLTRANSFERASE"/>
    <property type="match status" value="1"/>
</dbReference>
<evidence type="ECO:0000256" key="9">
    <source>
        <dbReference type="ARBA" id="ARBA00022516"/>
    </source>
</evidence>
<comment type="catalytic activity">
    <reaction evidence="1 18">
        <text>a 1,2-diacyl-sn-glycero-3-phosphate + CTP + H(+) = a CDP-1,2-diacyl-sn-glycerol + diphosphate</text>
        <dbReference type="Rhea" id="RHEA:16229"/>
        <dbReference type="ChEBI" id="CHEBI:15378"/>
        <dbReference type="ChEBI" id="CHEBI:33019"/>
        <dbReference type="ChEBI" id="CHEBI:37563"/>
        <dbReference type="ChEBI" id="CHEBI:58332"/>
        <dbReference type="ChEBI" id="CHEBI:58608"/>
        <dbReference type="EC" id="2.7.7.41"/>
    </reaction>
</comment>
<evidence type="ECO:0000256" key="8">
    <source>
        <dbReference type="ARBA" id="ARBA00022475"/>
    </source>
</evidence>
<dbReference type="GO" id="GO:0005886">
    <property type="term" value="C:plasma membrane"/>
    <property type="evidence" value="ECO:0007669"/>
    <property type="project" value="UniProtKB-SubCell"/>
</dbReference>
<dbReference type="EC" id="2.7.7.41" evidence="6 18"/>
<evidence type="ECO:0000256" key="4">
    <source>
        <dbReference type="ARBA" id="ARBA00005189"/>
    </source>
</evidence>
<dbReference type="Pfam" id="PF01148">
    <property type="entry name" value="CTP_transf_1"/>
    <property type="match status" value="1"/>
</dbReference>
<evidence type="ECO:0000256" key="19">
    <source>
        <dbReference type="SAM" id="Phobius"/>
    </source>
</evidence>
<evidence type="ECO:0000256" key="18">
    <source>
        <dbReference type="RuleBase" id="RU003938"/>
    </source>
</evidence>
<evidence type="ECO:0000313" key="20">
    <source>
        <dbReference type="EMBL" id="MBB4619514.1"/>
    </source>
</evidence>
<keyword evidence="17" id="KW-1208">Phospholipid metabolism</keyword>
<comment type="pathway">
    <text evidence="3 18">Phospholipid metabolism; CDP-diacylglycerol biosynthesis; CDP-diacylglycerol from sn-glycerol 3-phosphate: step 3/3.</text>
</comment>
<evidence type="ECO:0000256" key="6">
    <source>
        <dbReference type="ARBA" id="ARBA00012487"/>
    </source>
</evidence>
<feature type="transmembrane region" description="Helical" evidence="19">
    <location>
        <begin position="82"/>
        <end position="98"/>
    </location>
</feature>
<evidence type="ECO:0000256" key="13">
    <source>
        <dbReference type="ARBA" id="ARBA00022989"/>
    </source>
</evidence>
<keyword evidence="15 19" id="KW-0472">Membrane</keyword>
<keyword evidence="9" id="KW-0444">Lipid biosynthesis</keyword>
<feature type="transmembrane region" description="Helical" evidence="19">
    <location>
        <begin position="125"/>
        <end position="142"/>
    </location>
</feature>
<evidence type="ECO:0000256" key="2">
    <source>
        <dbReference type="ARBA" id="ARBA00004651"/>
    </source>
</evidence>
<keyword evidence="11 18" id="KW-0812">Transmembrane</keyword>
<evidence type="ECO:0000256" key="10">
    <source>
        <dbReference type="ARBA" id="ARBA00022679"/>
    </source>
</evidence>